<dbReference type="KEGG" id="aswu:HUW51_09265"/>
<name>A0A7G7G2N3_9BACT</name>
<sequence length="59" mass="6687">MAESCPRTHPFIGLTKLSEKQLTSIPGAKQEVVVSKIYYHVIIPDMKSKIVFSFLLPLR</sequence>
<gene>
    <name evidence="1" type="ORF">HUW51_09265</name>
</gene>
<dbReference type="Proteomes" id="UP000515237">
    <property type="component" value="Chromosome"/>
</dbReference>
<dbReference type="EMBL" id="CP055156">
    <property type="protein sequence ID" value="QNF31417.1"/>
    <property type="molecule type" value="Genomic_DNA"/>
</dbReference>
<dbReference type="AlphaFoldDB" id="A0A7G7G2N3"/>
<organism evidence="1 2">
    <name type="scientific">Adhaeribacter swui</name>
    <dbReference type="NCBI Taxonomy" id="2086471"/>
    <lineage>
        <taxon>Bacteria</taxon>
        <taxon>Pseudomonadati</taxon>
        <taxon>Bacteroidota</taxon>
        <taxon>Cytophagia</taxon>
        <taxon>Cytophagales</taxon>
        <taxon>Hymenobacteraceae</taxon>
        <taxon>Adhaeribacter</taxon>
    </lineage>
</organism>
<reference evidence="1 2" key="1">
    <citation type="journal article" date="2018" name="Int. J. Syst. Evol. Microbiol.">
        <title>Adhaeribacter swui sp. nov., isolated from wet mud.</title>
        <authorList>
            <person name="Kim D.U."/>
            <person name="Kim K.W."/>
            <person name="Kang M.S."/>
            <person name="Kim J.Y."/>
            <person name="Jang J.H."/>
            <person name="Kim M.K."/>
        </authorList>
    </citation>
    <scope>NUCLEOTIDE SEQUENCE [LARGE SCALE GENOMIC DNA]</scope>
    <source>
        <strain evidence="1 2">KCTC 52873</strain>
    </source>
</reference>
<keyword evidence="2" id="KW-1185">Reference proteome</keyword>
<evidence type="ECO:0000313" key="1">
    <source>
        <dbReference type="EMBL" id="QNF31417.1"/>
    </source>
</evidence>
<protein>
    <submittedName>
        <fullName evidence="1">Uncharacterized protein</fullName>
    </submittedName>
</protein>
<proteinExistence type="predicted"/>
<evidence type="ECO:0000313" key="2">
    <source>
        <dbReference type="Proteomes" id="UP000515237"/>
    </source>
</evidence>
<accession>A0A7G7G2N3</accession>